<sequence length="412" mass="46311">MTSSQWDLAKTTLLLGSGTSQPSGYPLTAEITDTLLSKNWLFDRDQARAPYPLNGVEGNYPLEIEAVWGLLRILRDHISQHLAMHGNGEANYEDIYFLARQLLDGLKGEYDNPGLLPLMFELRTKVSIMMENLNANYGFDNPLKEPVQLGLGGLLGQGIDFIEECVAGQLAPREPINGLQFLNELLATDTKRLLHVVSLNHDTLLEAHFAAHEVLDGFVPISKDVAEFDPTSFDNGCSARVQLLKLHGSIDWFRYKSNSGDDLALKVLSNDRDRVKGRGGEALFPPQNRLMLAGTTNKELAYGSGVFLELMFQFHKRLKETELLIVSGYGFADKGINNRLWAWLDARQGNRLVVLHEKPDELRRDAKPSFSHNVDRHKKSGKFVLVDKWMCNCSLEDVKREIRFAKAESSDN</sequence>
<accession>A0AAE9ZU77</accession>
<protein>
    <submittedName>
        <fullName evidence="1">SIR2 family protein</fullName>
    </submittedName>
</protein>
<dbReference type="KEGG" id="slom:PXH66_17740"/>
<dbReference type="RefSeq" id="WP_330931154.1">
    <property type="nucleotide sequence ID" value="NZ_CP119075.1"/>
</dbReference>
<organism evidence="1 2">
    <name type="scientific">Synoicihabitans lomoniglobus</name>
    <dbReference type="NCBI Taxonomy" id="2909285"/>
    <lineage>
        <taxon>Bacteria</taxon>
        <taxon>Pseudomonadati</taxon>
        <taxon>Verrucomicrobiota</taxon>
        <taxon>Opitutia</taxon>
        <taxon>Opitutales</taxon>
        <taxon>Opitutaceae</taxon>
        <taxon>Synoicihabitans</taxon>
    </lineage>
</organism>
<evidence type="ECO:0000313" key="1">
    <source>
        <dbReference type="EMBL" id="WED64182.1"/>
    </source>
</evidence>
<evidence type="ECO:0000313" key="2">
    <source>
        <dbReference type="Proteomes" id="UP001218638"/>
    </source>
</evidence>
<dbReference type="EMBL" id="CP119075">
    <property type="protein sequence ID" value="WED64182.1"/>
    <property type="molecule type" value="Genomic_DNA"/>
</dbReference>
<name>A0AAE9ZU77_9BACT</name>
<reference evidence="1" key="1">
    <citation type="submission" date="2023-03" db="EMBL/GenBank/DDBJ databases">
        <title>Lomoglobus Profundus gen. nov., sp. nov., a novel member of the phylum Verrucomicrobia, isolated from deep-marine sediment of South China Sea.</title>
        <authorList>
            <person name="Ahmad T."/>
            <person name="Ishaq S.E."/>
            <person name="Wang F."/>
        </authorList>
    </citation>
    <scope>NUCLEOTIDE SEQUENCE</scope>
    <source>
        <strain evidence="1">LMO-M01</strain>
    </source>
</reference>
<keyword evidence="2" id="KW-1185">Reference proteome</keyword>
<gene>
    <name evidence="1" type="ORF">PXH66_17740</name>
</gene>
<proteinExistence type="predicted"/>
<dbReference type="Pfam" id="PF13289">
    <property type="entry name" value="SIR2_2"/>
    <property type="match status" value="1"/>
</dbReference>
<dbReference type="AlphaFoldDB" id="A0AAE9ZU77"/>
<dbReference type="Proteomes" id="UP001218638">
    <property type="component" value="Chromosome"/>
</dbReference>